<dbReference type="PATRIC" id="fig|679936.5.peg.18"/>
<organism evidence="1 2">
    <name type="scientific">Sulfobacillus acidophilus (strain ATCC 700253 / DSM 10332 / NAL)</name>
    <dbReference type="NCBI Taxonomy" id="679936"/>
    <lineage>
        <taxon>Bacteria</taxon>
        <taxon>Bacillati</taxon>
        <taxon>Bacillota</taxon>
        <taxon>Clostridia</taxon>
        <taxon>Eubacteriales</taxon>
        <taxon>Clostridiales Family XVII. Incertae Sedis</taxon>
        <taxon>Sulfobacillus</taxon>
    </lineage>
</organism>
<sequence length="245" mass="28292">MDLAERAKHLVATAESQGIFVRLLGGVALYLLAPSARTHPALIRSYKDIDAVVKARDGGKLTPILQKEGFVPDRRFNALHGETRLLFWDEHDENLQLDVFVGTFQQCHRLELLNGAENMTFTVTPTMLLLTKLQIVQLNEKDIRDIVTMLYDWPLADDDQGINRPVLAQILGNDWGLFTTVNDALDIVSHHISDYLQNGEEQKAWHRLESLQQWIHDCPKTIRFRLREKIGRRMSWYELPEEVKR</sequence>
<dbReference type="EMBL" id="CP003179">
    <property type="protein sequence ID" value="AEW03594.1"/>
    <property type="molecule type" value="Genomic_DNA"/>
</dbReference>
<evidence type="ECO:0008006" key="3">
    <source>
        <dbReference type="Google" id="ProtNLM"/>
    </source>
</evidence>
<accession>G8TV13</accession>
<reference evidence="2" key="1">
    <citation type="submission" date="2011-12" db="EMBL/GenBank/DDBJ databases">
        <title>The complete genome of chromosome of Sulfobacillus acidophilus DSM 10332.</title>
        <authorList>
            <person name="Lucas S."/>
            <person name="Han J."/>
            <person name="Lapidus A."/>
            <person name="Bruce D."/>
            <person name="Goodwin L."/>
            <person name="Pitluck S."/>
            <person name="Peters L."/>
            <person name="Kyrpides N."/>
            <person name="Mavromatis K."/>
            <person name="Ivanova N."/>
            <person name="Mikhailova N."/>
            <person name="Chertkov O."/>
            <person name="Saunders E."/>
            <person name="Detter J.C."/>
            <person name="Tapia R."/>
            <person name="Han C."/>
            <person name="Land M."/>
            <person name="Hauser L."/>
            <person name="Markowitz V."/>
            <person name="Cheng J.-F."/>
            <person name="Hugenholtz P."/>
            <person name="Woyke T."/>
            <person name="Wu D."/>
            <person name="Pukall R."/>
            <person name="Gehrich-Schroeter G."/>
            <person name="Schneider S."/>
            <person name="Klenk H.-P."/>
            <person name="Eisen J.A."/>
        </authorList>
    </citation>
    <scope>NUCLEOTIDE SEQUENCE [LARGE SCALE GENOMIC DNA]</scope>
    <source>
        <strain evidence="2">ATCC 700253 / DSM 10332 / NAL</strain>
    </source>
</reference>
<keyword evidence="2" id="KW-1185">Reference proteome</keyword>
<dbReference type="Proteomes" id="UP000005439">
    <property type="component" value="Chromosome"/>
</dbReference>
<dbReference type="Gene3D" id="3.30.460.40">
    <property type="match status" value="1"/>
</dbReference>
<evidence type="ECO:0000313" key="2">
    <source>
        <dbReference type="Proteomes" id="UP000005439"/>
    </source>
</evidence>
<dbReference type="STRING" id="679936.Sulac_0017"/>
<dbReference type="AlphaFoldDB" id="G8TV13"/>
<dbReference type="KEGG" id="sap:Sulac_0017"/>
<gene>
    <name evidence="1" type="ordered locus">Sulac_0017</name>
</gene>
<protein>
    <recommendedName>
        <fullName evidence="3">Nucleotidyltransferase family protein</fullName>
    </recommendedName>
</protein>
<evidence type="ECO:0000313" key="1">
    <source>
        <dbReference type="EMBL" id="AEW03594.1"/>
    </source>
</evidence>
<dbReference type="HOGENOM" id="CLU_093138_0_0_9"/>
<proteinExistence type="predicted"/>
<name>G8TV13_SULAD</name>
<reference evidence="1 2" key="2">
    <citation type="journal article" date="2012" name="Stand. Genomic Sci.">
        <title>Complete genome sequence of the moderately thermophilic mineral-sulfide-oxidizing firmicute Sulfobacillus acidophilus type strain (NAL(T)).</title>
        <authorList>
            <person name="Anderson I."/>
            <person name="Chertkov O."/>
            <person name="Chen A."/>
            <person name="Saunders E."/>
            <person name="Lapidus A."/>
            <person name="Nolan M."/>
            <person name="Lucas S."/>
            <person name="Hammon N."/>
            <person name="Deshpande S."/>
            <person name="Cheng J.F."/>
            <person name="Han C."/>
            <person name="Tapia R."/>
            <person name="Goodwin L.A."/>
            <person name="Pitluck S."/>
            <person name="Liolios K."/>
            <person name="Pagani I."/>
            <person name="Ivanova N."/>
            <person name="Mikhailova N."/>
            <person name="Pati A."/>
            <person name="Palaniappan K."/>
            <person name="Land M."/>
            <person name="Pan C."/>
            <person name="Rohde M."/>
            <person name="Pukall R."/>
            <person name="Goker M."/>
            <person name="Detter J.C."/>
            <person name="Woyke T."/>
            <person name="Bristow J."/>
            <person name="Eisen J.A."/>
            <person name="Markowitz V."/>
            <person name="Hugenholtz P."/>
            <person name="Kyrpides N.C."/>
            <person name="Klenk H.P."/>
            <person name="Mavromatis K."/>
        </authorList>
    </citation>
    <scope>NUCLEOTIDE SEQUENCE [LARGE SCALE GENOMIC DNA]</scope>
    <source>
        <strain evidence="2">ATCC 700253 / DSM 10332 / NAL</strain>
    </source>
</reference>